<sequence>QIEMIRLLKDKVPKYIIMREFHINEYRVDNIWKNRECQQQIVQSTISTLVLSISSENFNQIGRETLYPESITPLNTEMKKRNFKSWSKSIHISDPIPSSNSILVNTDDFIAKQWLSKPTKKISSEDLDVLYEKKARRDERNKAKMTAY</sequence>
<accession>A0A9N8YPY8</accession>
<name>A0A9N8YPY8_9GLOM</name>
<feature type="non-terminal residue" evidence="1">
    <location>
        <position position="1"/>
    </location>
</feature>
<gene>
    <name evidence="1" type="ORF">AMORRO_LOCUS152</name>
</gene>
<dbReference type="OrthoDB" id="2372604at2759"/>
<dbReference type="Proteomes" id="UP000789342">
    <property type="component" value="Unassembled WGS sequence"/>
</dbReference>
<comment type="caution">
    <text evidence="1">The sequence shown here is derived from an EMBL/GenBank/DDBJ whole genome shotgun (WGS) entry which is preliminary data.</text>
</comment>
<proteinExistence type="predicted"/>
<organism evidence="1 2">
    <name type="scientific">Acaulospora morrowiae</name>
    <dbReference type="NCBI Taxonomy" id="94023"/>
    <lineage>
        <taxon>Eukaryota</taxon>
        <taxon>Fungi</taxon>
        <taxon>Fungi incertae sedis</taxon>
        <taxon>Mucoromycota</taxon>
        <taxon>Glomeromycotina</taxon>
        <taxon>Glomeromycetes</taxon>
        <taxon>Diversisporales</taxon>
        <taxon>Acaulosporaceae</taxon>
        <taxon>Acaulospora</taxon>
    </lineage>
</organism>
<protein>
    <submittedName>
        <fullName evidence="1">10609_t:CDS:1</fullName>
    </submittedName>
</protein>
<keyword evidence="2" id="KW-1185">Reference proteome</keyword>
<dbReference type="EMBL" id="CAJVPV010000031">
    <property type="protein sequence ID" value="CAG8439237.1"/>
    <property type="molecule type" value="Genomic_DNA"/>
</dbReference>
<reference evidence="1" key="1">
    <citation type="submission" date="2021-06" db="EMBL/GenBank/DDBJ databases">
        <authorList>
            <person name="Kallberg Y."/>
            <person name="Tangrot J."/>
            <person name="Rosling A."/>
        </authorList>
    </citation>
    <scope>NUCLEOTIDE SEQUENCE</scope>
    <source>
        <strain evidence="1">CL551</strain>
    </source>
</reference>
<evidence type="ECO:0000313" key="1">
    <source>
        <dbReference type="EMBL" id="CAG8439237.1"/>
    </source>
</evidence>
<evidence type="ECO:0000313" key="2">
    <source>
        <dbReference type="Proteomes" id="UP000789342"/>
    </source>
</evidence>
<dbReference type="AlphaFoldDB" id="A0A9N8YPY8"/>